<accession>A0A4S4LFZ2</accession>
<dbReference type="OrthoDB" id="2121326at2759"/>
<sequence>MSAFRSVLQLASKPKPPACTLGTRTIARTSIDVSLRRTFRSSACRRVHYLDVEPDTMLQVLTDSKSQDKVVLVDFYADWCQPCKMLSPILEKLTANENAESVKTGSGLSLDLVTVNADTQAELLQKFNVQSLPTVIAFKDGKPESRFIGAVSERVVREFIAKL</sequence>
<dbReference type="SUPFAM" id="SSF52833">
    <property type="entry name" value="Thioredoxin-like"/>
    <property type="match status" value="1"/>
</dbReference>
<gene>
    <name evidence="2" type="ORF">EW145_g1044</name>
</gene>
<dbReference type="GO" id="GO:0015035">
    <property type="term" value="F:protein-disulfide reductase activity"/>
    <property type="evidence" value="ECO:0007669"/>
    <property type="project" value="TreeGrafter"/>
</dbReference>
<dbReference type="CDD" id="cd02947">
    <property type="entry name" value="TRX_family"/>
    <property type="match status" value="1"/>
</dbReference>
<dbReference type="PROSITE" id="PS51352">
    <property type="entry name" value="THIOREDOXIN_2"/>
    <property type="match status" value="1"/>
</dbReference>
<evidence type="ECO:0000313" key="2">
    <source>
        <dbReference type="EMBL" id="THH10844.1"/>
    </source>
</evidence>
<organism evidence="2 3">
    <name type="scientific">Phellinidium pouzarii</name>
    <dbReference type="NCBI Taxonomy" id="167371"/>
    <lineage>
        <taxon>Eukaryota</taxon>
        <taxon>Fungi</taxon>
        <taxon>Dikarya</taxon>
        <taxon>Basidiomycota</taxon>
        <taxon>Agaricomycotina</taxon>
        <taxon>Agaricomycetes</taxon>
        <taxon>Hymenochaetales</taxon>
        <taxon>Hymenochaetaceae</taxon>
        <taxon>Phellinidium</taxon>
    </lineage>
</organism>
<dbReference type="InterPro" id="IPR013766">
    <property type="entry name" value="Thioredoxin_domain"/>
</dbReference>
<proteinExistence type="predicted"/>
<feature type="domain" description="Thioredoxin" evidence="1">
    <location>
        <begin position="24"/>
        <end position="163"/>
    </location>
</feature>
<dbReference type="GO" id="GO:0005737">
    <property type="term" value="C:cytoplasm"/>
    <property type="evidence" value="ECO:0007669"/>
    <property type="project" value="TreeGrafter"/>
</dbReference>
<reference evidence="2 3" key="1">
    <citation type="submission" date="2019-02" db="EMBL/GenBank/DDBJ databases">
        <title>Genome sequencing of the rare red list fungi Phellinidium pouzarii.</title>
        <authorList>
            <person name="Buettner E."/>
            <person name="Kellner H."/>
        </authorList>
    </citation>
    <scope>NUCLEOTIDE SEQUENCE [LARGE SCALE GENOMIC DNA]</scope>
    <source>
        <strain evidence="2 3">DSM 108285</strain>
    </source>
</reference>
<comment type="caution">
    <text evidence="2">The sequence shown here is derived from an EMBL/GenBank/DDBJ whole genome shotgun (WGS) entry which is preliminary data.</text>
</comment>
<keyword evidence="3" id="KW-1185">Reference proteome</keyword>
<name>A0A4S4LFZ2_9AGAM</name>
<evidence type="ECO:0000259" key="1">
    <source>
        <dbReference type="PROSITE" id="PS51352"/>
    </source>
</evidence>
<dbReference type="PRINTS" id="PR00421">
    <property type="entry name" value="THIOREDOXIN"/>
</dbReference>
<dbReference type="Gene3D" id="3.40.30.10">
    <property type="entry name" value="Glutaredoxin"/>
    <property type="match status" value="1"/>
</dbReference>
<evidence type="ECO:0000313" key="3">
    <source>
        <dbReference type="Proteomes" id="UP000308199"/>
    </source>
</evidence>
<dbReference type="Proteomes" id="UP000308199">
    <property type="component" value="Unassembled WGS sequence"/>
</dbReference>
<protein>
    <recommendedName>
        <fullName evidence="1">Thioredoxin domain-containing protein</fullName>
    </recommendedName>
</protein>
<dbReference type="PANTHER" id="PTHR45663">
    <property type="entry name" value="GEO12009P1"/>
    <property type="match status" value="1"/>
</dbReference>
<dbReference type="EMBL" id="SGPK01000026">
    <property type="protein sequence ID" value="THH10844.1"/>
    <property type="molecule type" value="Genomic_DNA"/>
</dbReference>
<dbReference type="Pfam" id="PF00085">
    <property type="entry name" value="Thioredoxin"/>
    <property type="match status" value="1"/>
</dbReference>
<dbReference type="PANTHER" id="PTHR45663:SF11">
    <property type="entry name" value="GEO12009P1"/>
    <property type="match status" value="1"/>
</dbReference>
<dbReference type="InterPro" id="IPR036249">
    <property type="entry name" value="Thioredoxin-like_sf"/>
</dbReference>
<dbReference type="AlphaFoldDB" id="A0A4S4LFZ2"/>